<dbReference type="Proteomes" id="UP000326759">
    <property type="component" value="Unassembled WGS sequence"/>
</dbReference>
<reference evidence="4 5" key="1">
    <citation type="journal article" date="2019" name="PLoS Biol.">
        <title>Sex chromosomes control vertical transmission of feminizing Wolbachia symbionts in an isopod.</title>
        <authorList>
            <person name="Becking T."/>
            <person name="Chebbi M.A."/>
            <person name="Giraud I."/>
            <person name="Moumen B."/>
            <person name="Laverre T."/>
            <person name="Caubet Y."/>
            <person name="Peccoud J."/>
            <person name="Gilbert C."/>
            <person name="Cordaux R."/>
        </authorList>
    </citation>
    <scope>NUCLEOTIDE SEQUENCE [LARGE SCALE GENOMIC DNA]</scope>
    <source>
        <strain evidence="4">ANa2</strain>
        <tissue evidence="4">Whole body excluding digestive tract and cuticle</tissue>
    </source>
</reference>
<organism evidence="4 5">
    <name type="scientific">Armadillidium nasatum</name>
    <dbReference type="NCBI Taxonomy" id="96803"/>
    <lineage>
        <taxon>Eukaryota</taxon>
        <taxon>Metazoa</taxon>
        <taxon>Ecdysozoa</taxon>
        <taxon>Arthropoda</taxon>
        <taxon>Crustacea</taxon>
        <taxon>Multicrustacea</taxon>
        <taxon>Malacostraca</taxon>
        <taxon>Eumalacostraca</taxon>
        <taxon>Peracarida</taxon>
        <taxon>Isopoda</taxon>
        <taxon>Oniscidea</taxon>
        <taxon>Crinocheta</taxon>
        <taxon>Armadillidiidae</taxon>
        <taxon>Armadillidium</taxon>
    </lineage>
</organism>
<evidence type="ECO:0000256" key="1">
    <source>
        <dbReference type="ARBA" id="ARBA00007768"/>
    </source>
</evidence>
<evidence type="ECO:0000256" key="2">
    <source>
        <dbReference type="ARBA" id="ARBA00019014"/>
    </source>
</evidence>
<evidence type="ECO:0000313" key="5">
    <source>
        <dbReference type="Proteomes" id="UP000326759"/>
    </source>
</evidence>
<dbReference type="PANTHER" id="PTHR12598">
    <property type="entry name" value="COPPER HOMEOSTASIS PROTEIN CUTC"/>
    <property type="match status" value="1"/>
</dbReference>
<gene>
    <name evidence="4" type="primary">cutC</name>
    <name evidence="4" type="ORF">Anas_12316</name>
</gene>
<dbReference type="PANTHER" id="PTHR12598:SF0">
    <property type="entry name" value="COPPER HOMEOSTASIS PROTEIN CUTC HOMOLOG"/>
    <property type="match status" value="1"/>
</dbReference>
<keyword evidence="5" id="KW-1185">Reference proteome</keyword>
<dbReference type="GO" id="GO:0005507">
    <property type="term" value="F:copper ion binding"/>
    <property type="evidence" value="ECO:0007669"/>
    <property type="project" value="TreeGrafter"/>
</dbReference>
<comment type="similarity">
    <text evidence="1">Belongs to the CutC family.</text>
</comment>
<comment type="caution">
    <text evidence="4">The sequence shown here is derived from an EMBL/GenBank/DDBJ whole genome shotgun (WGS) entry which is preliminary data.</text>
</comment>
<evidence type="ECO:0000256" key="3">
    <source>
        <dbReference type="SAM" id="SignalP"/>
    </source>
</evidence>
<dbReference type="InterPro" id="IPR036822">
    <property type="entry name" value="CutC-like_dom_sf"/>
</dbReference>
<feature type="chain" id="PRO_5024355182" description="Copper homeostasis protein cutC homolog" evidence="3">
    <location>
        <begin position="28"/>
        <end position="158"/>
    </location>
</feature>
<proteinExistence type="inferred from homology"/>
<feature type="signal peptide" evidence="3">
    <location>
        <begin position="1"/>
        <end position="27"/>
    </location>
</feature>
<dbReference type="Pfam" id="PF03932">
    <property type="entry name" value="CutC"/>
    <property type="match status" value="1"/>
</dbReference>
<evidence type="ECO:0000313" key="4">
    <source>
        <dbReference type="EMBL" id="KAB7494944.1"/>
    </source>
</evidence>
<name>A0A5N5SLG9_9CRUS</name>
<dbReference type="AlphaFoldDB" id="A0A5N5SLG9"/>
<protein>
    <recommendedName>
        <fullName evidence="2">Copper homeostasis protein cutC homolog</fullName>
    </recommendedName>
</protein>
<dbReference type="OrthoDB" id="7392499at2759"/>
<dbReference type="InterPro" id="IPR005627">
    <property type="entry name" value="CutC-like"/>
</dbReference>
<sequence length="158" mass="17400">MTFYVVCCKFFIFGILIRLFSPHKVIGGLPCTFHRAFDQIANPLKDIEVLIEIGFCRVLTSGSKASAVEGSSLIKKLNDVARGKIIILAGAGVRSSNCLELVRETGVKEIHSSAKCKGTFFPELFSHGAHLGTQEDVNFIYFTSAEEVKLMKKELSNI</sequence>
<dbReference type="EMBL" id="SEYY01023304">
    <property type="protein sequence ID" value="KAB7494944.1"/>
    <property type="molecule type" value="Genomic_DNA"/>
</dbReference>
<dbReference type="SUPFAM" id="SSF110395">
    <property type="entry name" value="CutC-like"/>
    <property type="match status" value="1"/>
</dbReference>
<dbReference type="Gene3D" id="3.20.20.380">
    <property type="entry name" value="Copper homeostasis (CutC) domain"/>
    <property type="match status" value="1"/>
</dbReference>
<accession>A0A5N5SLG9</accession>
<keyword evidence="3" id="KW-0732">Signal</keyword>